<feature type="transmembrane region" description="Helical" evidence="7">
    <location>
        <begin position="97"/>
        <end position="117"/>
    </location>
</feature>
<comment type="subcellular location">
    <subcellularLocation>
        <location evidence="1">Membrane</location>
        <topology evidence="1">Multi-pass membrane protein</topology>
    </subcellularLocation>
</comment>
<keyword evidence="3 7" id="KW-0812">Transmembrane</keyword>
<evidence type="ECO:0000256" key="5">
    <source>
        <dbReference type="ARBA" id="ARBA00023136"/>
    </source>
</evidence>
<feature type="transmembrane region" description="Helical" evidence="7">
    <location>
        <begin position="162"/>
        <end position="187"/>
    </location>
</feature>
<evidence type="ECO:0000256" key="1">
    <source>
        <dbReference type="ARBA" id="ARBA00004141"/>
    </source>
</evidence>
<sequence>MPSSTASQSASTGGGDSEFRMKPPKPSRWRTPEFYFYYVGFLTVVPFMAYSTYQLSSPELPNFKVYEHELSEGWLFGSRPMDNSDTQYRGFRNHLPLLSLGMLAFVALNRGGGAALLRACRRATASNMPGVASPALSPASGPARLFSSATTCCGWPRVLPRLYLTLILSLAVLYIVFGNSLLIILFLTGINYGLARALGGWPVVGPITIWVFNVGMLFLNETYHGYHFADFTPRLAFLDHNRGIMTRWDIFFNITMLRMVSFAMDYHWSLLAERTSRAAASHTESSQGVNDPASPTADPATVGVADVNPAATITDGVAPAPTSWHDHPRPSTDRDRITQPLAPSDYNWVHYLAYLFYAPLYLAGPIITFNNFIWQHRFPSREVTTRGTVTYGLRLLGALFLMECMQHLFYVVAISRAHAWSGYSPFQISMIGYFSLKFIWLKLLIMWRFFRFWALADGLEVLENMRRCMSNNYSAQSFWRDWHCSFNRWLVRYVYVPLGGRRYAAYNVWAVFTFVALWHDISLRLLAWAWLISLMFAPELLLSYVFNRPPYSQHRYFRHLCAVGCVLNICMMMVANLVGFAVGVDGIRTMLTEIFCLRGAVFIVASLICIFIAIQVMFEIREHEYRKLYIRKVEDWRLRYPDRPLPSSVVAGLKVATGRSAGGDIETDESGRYTKDGDNDESTIPLRPLASVH</sequence>
<feature type="transmembrane region" description="Helical" evidence="7">
    <location>
        <begin position="250"/>
        <end position="268"/>
    </location>
</feature>
<dbReference type="OrthoDB" id="420606at2759"/>
<feature type="transmembrane region" description="Helical" evidence="7">
    <location>
        <begin position="351"/>
        <end position="374"/>
    </location>
</feature>
<feature type="region of interest" description="Disordered" evidence="6">
    <location>
        <begin position="313"/>
        <end position="335"/>
    </location>
</feature>
<feature type="transmembrane region" description="Helical" evidence="7">
    <location>
        <begin position="199"/>
        <end position="219"/>
    </location>
</feature>
<dbReference type="GO" id="GO:0016020">
    <property type="term" value="C:membrane"/>
    <property type="evidence" value="ECO:0007669"/>
    <property type="project" value="UniProtKB-SubCell"/>
</dbReference>
<evidence type="ECO:0000256" key="7">
    <source>
        <dbReference type="SAM" id="Phobius"/>
    </source>
</evidence>
<dbReference type="GO" id="GO:0006506">
    <property type="term" value="P:GPI anchor biosynthetic process"/>
    <property type="evidence" value="ECO:0007669"/>
    <property type="project" value="TreeGrafter"/>
</dbReference>
<keyword evidence="5 7" id="KW-0472">Membrane</keyword>
<dbReference type="GO" id="GO:0008374">
    <property type="term" value="F:O-acyltransferase activity"/>
    <property type="evidence" value="ECO:0007669"/>
    <property type="project" value="TreeGrafter"/>
</dbReference>
<dbReference type="InterPro" id="IPR004299">
    <property type="entry name" value="MBOAT_fam"/>
</dbReference>
<dbReference type="PANTHER" id="PTHR13285">
    <property type="entry name" value="ACYLTRANSFERASE"/>
    <property type="match status" value="1"/>
</dbReference>
<gene>
    <name evidence="8" type="primary">GUP1_2</name>
    <name evidence="8" type="ORF">IWQ60_005313</name>
</gene>
<keyword evidence="9" id="KW-1185">Reference proteome</keyword>
<organism evidence="8 9">
    <name type="scientific">Tieghemiomyces parasiticus</name>
    <dbReference type="NCBI Taxonomy" id="78921"/>
    <lineage>
        <taxon>Eukaryota</taxon>
        <taxon>Fungi</taxon>
        <taxon>Fungi incertae sedis</taxon>
        <taxon>Zoopagomycota</taxon>
        <taxon>Kickxellomycotina</taxon>
        <taxon>Dimargaritomycetes</taxon>
        <taxon>Dimargaritales</taxon>
        <taxon>Dimargaritaceae</taxon>
        <taxon>Tieghemiomyces</taxon>
    </lineage>
</organism>
<feature type="transmembrane region" description="Helical" evidence="7">
    <location>
        <begin position="426"/>
        <end position="445"/>
    </location>
</feature>
<feature type="region of interest" description="Disordered" evidence="6">
    <location>
        <begin position="1"/>
        <end position="25"/>
    </location>
</feature>
<feature type="region of interest" description="Disordered" evidence="6">
    <location>
        <begin position="281"/>
        <end position="301"/>
    </location>
</feature>
<feature type="transmembrane region" description="Helical" evidence="7">
    <location>
        <begin position="503"/>
        <end position="521"/>
    </location>
</feature>
<feature type="compositionally biased region" description="Basic and acidic residues" evidence="6">
    <location>
        <begin position="324"/>
        <end position="335"/>
    </location>
</feature>
<dbReference type="GO" id="GO:0005783">
    <property type="term" value="C:endoplasmic reticulum"/>
    <property type="evidence" value="ECO:0007669"/>
    <property type="project" value="TreeGrafter"/>
</dbReference>
<dbReference type="InterPro" id="IPR051085">
    <property type="entry name" value="MB_O-acyltransferase"/>
</dbReference>
<feature type="transmembrane region" description="Helical" evidence="7">
    <location>
        <begin position="559"/>
        <end position="580"/>
    </location>
</feature>
<dbReference type="Proteomes" id="UP001150569">
    <property type="component" value="Unassembled WGS sequence"/>
</dbReference>
<evidence type="ECO:0000256" key="4">
    <source>
        <dbReference type="ARBA" id="ARBA00022989"/>
    </source>
</evidence>
<proteinExistence type="inferred from homology"/>
<comment type="similarity">
    <text evidence="2">Belongs to the membrane-bound acyltransferase family.</text>
</comment>
<dbReference type="Pfam" id="PF03062">
    <property type="entry name" value="MBOAT"/>
    <property type="match status" value="1"/>
</dbReference>
<feature type="transmembrane region" description="Helical" evidence="7">
    <location>
        <begin position="395"/>
        <end position="414"/>
    </location>
</feature>
<evidence type="ECO:0000313" key="9">
    <source>
        <dbReference type="Proteomes" id="UP001150569"/>
    </source>
</evidence>
<feature type="transmembrane region" description="Helical" evidence="7">
    <location>
        <begin position="34"/>
        <end position="53"/>
    </location>
</feature>
<feature type="transmembrane region" description="Helical" evidence="7">
    <location>
        <begin position="527"/>
        <end position="547"/>
    </location>
</feature>
<dbReference type="PANTHER" id="PTHR13285:SF18">
    <property type="entry name" value="PROTEIN-CYSTEINE N-PALMITOYLTRANSFERASE RASP"/>
    <property type="match status" value="1"/>
</dbReference>
<protein>
    <submittedName>
        <fullName evidence="8">Glycerol transporter</fullName>
    </submittedName>
</protein>
<dbReference type="AlphaFoldDB" id="A0A9W8DUR1"/>
<evidence type="ECO:0000256" key="6">
    <source>
        <dbReference type="SAM" id="MobiDB-lite"/>
    </source>
</evidence>
<feature type="region of interest" description="Disordered" evidence="6">
    <location>
        <begin position="660"/>
        <end position="693"/>
    </location>
</feature>
<dbReference type="EMBL" id="JANBPT010000283">
    <property type="protein sequence ID" value="KAJ1924274.1"/>
    <property type="molecule type" value="Genomic_DNA"/>
</dbReference>
<name>A0A9W8DUR1_9FUNG</name>
<evidence type="ECO:0000313" key="8">
    <source>
        <dbReference type="EMBL" id="KAJ1924274.1"/>
    </source>
</evidence>
<keyword evidence="4 7" id="KW-1133">Transmembrane helix</keyword>
<feature type="transmembrane region" description="Helical" evidence="7">
    <location>
        <begin position="600"/>
        <end position="618"/>
    </location>
</feature>
<comment type="caution">
    <text evidence="8">The sequence shown here is derived from an EMBL/GenBank/DDBJ whole genome shotgun (WGS) entry which is preliminary data.</text>
</comment>
<evidence type="ECO:0000256" key="3">
    <source>
        <dbReference type="ARBA" id="ARBA00022692"/>
    </source>
</evidence>
<evidence type="ECO:0000256" key="2">
    <source>
        <dbReference type="ARBA" id="ARBA00010323"/>
    </source>
</evidence>
<feature type="compositionally biased region" description="Low complexity" evidence="6">
    <location>
        <begin position="1"/>
        <end position="11"/>
    </location>
</feature>
<accession>A0A9W8DUR1</accession>
<reference evidence="8" key="1">
    <citation type="submission" date="2022-07" db="EMBL/GenBank/DDBJ databases">
        <title>Phylogenomic reconstructions and comparative analyses of Kickxellomycotina fungi.</title>
        <authorList>
            <person name="Reynolds N.K."/>
            <person name="Stajich J.E."/>
            <person name="Barry K."/>
            <person name="Grigoriev I.V."/>
            <person name="Crous P."/>
            <person name="Smith M.E."/>
        </authorList>
    </citation>
    <scope>NUCLEOTIDE SEQUENCE</scope>
    <source>
        <strain evidence="8">RSA 861</strain>
    </source>
</reference>